<dbReference type="UniPathway" id="UPA00035">
    <property type="reaction ID" value="UER00042"/>
</dbReference>
<dbReference type="HAMAP" id="MF_00135">
    <property type="entry name" value="PRAI"/>
    <property type="match status" value="1"/>
</dbReference>
<comment type="caution">
    <text evidence="11">The sequence shown here is derived from an EMBL/GenBank/DDBJ whole genome shotgun (WGS) entry which is preliminary data.</text>
</comment>
<evidence type="ECO:0000259" key="10">
    <source>
        <dbReference type="Pfam" id="PF00697"/>
    </source>
</evidence>
<dbReference type="PATRIC" id="fig|294710.3.peg.553"/>
<comment type="pathway">
    <text evidence="2 9">Amino-acid biosynthesis; L-tryptophan biosynthesis; L-tryptophan from chorismate: step 3/5.</text>
</comment>
<evidence type="ECO:0000313" key="12">
    <source>
        <dbReference type="Proteomes" id="UP000053860"/>
    </source>
</evidence>
<dbReference type="EMBL" id="LGGN01000035">
    <property type="protein sequence ID" value="KUK78408.1"/>
    <property type="molecule type" value="Genomic_DNA"/>
</dbReference>
<reference evidence="12" key="1">
    <citation type="journal article" date="2015" name="MBio">
        <title>Genome-Resolved Metagenomic Analysis Reveals Roles for Candidate Phyla and Other Microbial Community Members in Biogeochemical Transformations in Oil Reservoirs.</title>
        <authorList>
            <person name="Hu P."/>
            <person name="Tom L."/>
            <person name="Singh A."/>
            <person name="Thomas B.C."/>
            <person name="Baker B.J."/>
            <person name="Piceno Y.M."/>
            <person name="Andersen G.L."/>
            <person name="Banfield J.F."/>
        </authorList>
    </citation>
    <scope>NUCLEOTIDE SEQUENCE [LARGE SCALE GENOMIC DNA]</scope>
</reference>
<evidence type="ECO:0000256" key="5">
    <source>
        <dbReference type="ARBA" id="ARBA00022605"/>
    </source>
</evidence>
<evidence type="ECO:0000256" key="4">
    <source>
        <dbReference type="ARBA" id="ARBA00022272"/>
    </source>
</evidence>
<proteinExistence type="inferred from homology"/>
<name>A0A101HKC6_9BACT</name>
<dbReference type="PANTHER" id="PTHR42894">
    <property type="entry name" value="N-(5'-PHOSPHORIBOSYL)ANTHRANILATE ISOMERASE"/>
    <property type="match status" value="1"/>
</dbReference>
<comment type="catalytic activity">
    <reaction evidence="1 9">
        <text>N-(5-phospho-beta-D-ribosyl)anthranilate = 1-(2-carboxyphenylamino)-1-deoxy-D-ribulose 5-phosphate</text>
        <dbReference type="Rhea" id="RHEA:21540"/>
        <dbReference type="ChEBI" id="CHEBI:18277"/>
        <dbReference type="ChEBI" id="CHEBI:58613"/>
        <dbReference type="EC" id="5.3.1.24"/>
    </reaction>
</comment>
<dbReference type="InterPro" id="IPR044643">
    <property type="entry name" value="TrpF_fam"/>
</dbReference>
<dbReference type="GO" id="GO:0000162">
    <property type="term" value="P:L-tryptophan biosynthetic process"/>
    <property type="evidence" value="ECO:0007669"/>
    <property type="project" value="UniProtKB-UniRule"/>
</dbReference>
<keyword evidence="8 9" id="KW-0413">Isomerase</keyword>
<accession>A0A101HKC6</accession>
<evidence type="ECO:0000313" key="11">
    <source>
        <dbReference type="EMBL" id="KUK78408.1"/>
    </source>
</evidence>
<comment type="similarity">
    <text evidence="9">Belongs to the TrpF family.</text>
</comment>
<protein>
    <recommendedName>
        <fullName evidence="4 9">N-(5'-phosphoribosyl)anthranilate isomerase</fullName>
        <shortName evidence="9">PRAI</shortName>
        <ecNumber evidence="3 9">5.3.1.24</ecNumber>
    </recommendedName>
</protein>
<sequence length="204" mass="22994">MIIKICGMRDEENILTVEQLGVDWMGFIFYPGSSRYVGDELSCIPERVKRVGVFVNELPERVQKIASINRLQIIQLHGNESPAYCRSLQDLGFTVIKAFGMDCGEPFPAEQVKKYEGSCDYFLFDTRTAHHGGSGKKFRWELLSSYRGTTPFLLSGGIRPDDATALKSFNHPQFAGIDLNSGFEIAPALKDRILLQRFLTHLGR</sequence>
<dbReference type="PANTHER" id="PTHR42894:SF1">
    <property type="entry name" value="N-(5'-PHOSPHORIBOSYL)ANTHRANILATE ISOMERASE"/>
    <property type="match status" value="1"/>
</dbReference>
<dbReference type="GO" id="GO:0004640">
    <property type="term" value="F:phosphoribosylanthranilate isomerase activity"/>
    <property type="evidence" value="ECO:0007669"/>
    <property type="project" value="UniProtKB-UniRule"/>
</dbReference>
<evidence type="ECO:0000256" key="8">
    <source>
        <dbReference type="ARBA" id="ARBA00023235"/>
    </source>
</evidence>
<dbReference type="InterPro" id="IPR001240">
    <property type="entry name" value="PRAI_dom"/>
</dbReference>
<dbReference type="EC" id="5.3.1.24" evidence="3 9"/>
<keyword evidence="6 9" id="KW-0822">Tryptophan biosynthesis</keyword>
<dbReference type="SUPFAM" id="SSF51366">
    <property type="entry name" value="Ribulose-phoshate binding barrel"/>
    <property type="match status" value="1"/>
</dbReference>
<dbReference type="Gene3D" id="3.20.20.70">
    <property type="entry name" value="Aldolase class I"/>
    <property type="match status" value="1"/>
</dbReference>
<dbReference type="Proteomes" id="UP000053860">
    <property type="component" value="Unassembled WGS sequence"/>
</dbReference>
<evidence type="ECO:0000256" key="1">
    <source>
        <dbReference type="ARBA" id="ARBA00001164"/>
    </source>
</evidence>
<dbReference type="CDD" id="cd00405">
    <property type="entry name" value="PRAI"/>
    <property type="match status" value="1"/>
</dbReference>
<keyword evidence="5 9" id="KW-0028">Amino-acid biosynthesis</keyword>
<keyword evidence="7 9" id="KW-0057">Aromatic amino acid biosynthesis</keyword>
<dbReference type="AlphaFoldDB" id="A0A101HKC6"/>
<evidence type="ECO:0000256" key="9">
    <source>
        <dbReference type="HAMAP-Rule" id="MF_00135"/>
    </source>
</evidence>
<feature type="domain" description="N-(5'phosphoribosyl) anthranilate isomerase (PRAI)" evidence="10">
    <location>
        <begin position="3"/>
        <end position="199"/>
    </location>
</feature>
<organism evidence="11 12">
    <name type="scientific">Proteiniphilum acetatigenes</name>
    <dbReference type="NCBI Taxonomy" id="294710"/>
    <lineage>
        <taxon>Bacteria</taxon>
        <taxon>Pseudomonadati</taxon>
        <taxon>Bacteroidota</taxon>
        <taxon>Bacteroidia</taxon>
        <taxon>Bacteroidales</taxon>
        <taxon>Dysgonomonadaceae</taxon>
        <taxon>Proteiniphilum</taxon>
    </lineage>
</organism>
<evidence type="ECO:0000256" key="2">
    <source>
        <dbReference type="ARBA" id="ARBA00004664"/>
    </source>
</evidence>
<evidence type="ECO:0000256" key="6">
    <source>
        <dbReference type="ARBA" id="ARBA00022822"/>
    </source>
</evidence>
<dbReference type="InterPro" id="IPR011060">
    <property type="entry name" value="RibuloseP-bd_barrel"/>
</dbReference>
<evidence type="ECO:0000256" key="7">
    <source>
        <dbReference type="ARBA" id="ARBA00023141"/>
    </source>
</evidence>
<gene>
    <name evidence="9" type="primary">trpF</name>
    <name evidence="11" type="ORF">XD92_0322</name>
</gene>
<dbReference type="InterPro" id="IPR013785">
    <property type="entry name" value="Aldolase_TIM"/>
</dbReference>
<dbReference type="Pfam" id="PF00697">
    <property type="entry name" value="PRAI"/>
    <property type="match status" value="1"/>
</dbReference>
<evidence type="ECO:0000256" key="3">
    <source>
        <dbReference type="ARBA" id="ARBA00012572"/>
    </source>
</evidence>